<dbReference type="InterPro" id="IPR001096">
    <property type="entry name" value="Peptidase_C13"/>
</dbReference>
<dbReference type="PANTHER" id="PTHR12000">
    <property type="entry name" value="HEMOGLOBINASE FAMILY MEMBER"/>
    <property type="match status" value="1"/>
</dbReference>
<evidence type="ECO:0000256" key="2">
    <source>
        <dbReference type="SAM" id="SignalP"/>
    </source>
</evidence>
<feature type="signal peptide" evidence="2">
    <location>
        <begin position="1"/>
        <end position="30"/>
    </location>
</feature>
<evidence type="ECO:0000313" key="4">
    <source>
        <dbReference type="Proteomes" id="UP001141552"/>
    </source>
</evidence>
<dbReference type="OrthoDB" id="192611at2759"/>
<comment type="caution">
    <text evidence="3">The sequence shown here is derived from an EMBL/GenBank/DDBJ whole genome shotgun (WGS) entry which is preliminary data.</text>
</comment>
<keyword evidence="2" id="KW-0732">Signal</keyword>
<dbReference type="Pfam" id="PF01650">
    <property type="entry name" value="Peptidase_C13"/>
    <property type="match status" value="1"/>
</dbReference>
<dbReference type="GO" id="GO:0005773">
    <property type="term" value="C:vacuole"/>
    <property type="evidence" value="ECO:0007669"/>
    <property type="project" value="GOC"/>
</dbReference>
<sequence length="86" mass="9428">MEITKSLSFSTYTTLLVMLLSFLAANVSEAARLNRFDPGILMPTEQEEPDLDVDGDGNKVGTRWVVLVAGSNGYGNYRHHADVCHA</sequence>
<organism evidence="3 4">
    <name type="scientific">Turnera subulata</name>
    <dbReference type="NCBI Taxonomy" id="218843"/>
    <lineage>
        <taxon>Eukaryota</taxon>
        <taxon>Viridiplantae</taxon>
        <taxon>Streptophyta</taxon>
        <taxon>Embryophyta</taxon>
        <taxon>Tracheophyta</taxon>
        <taxon>Spermatophyta</taxon>
        <taxon>Magnoliopsida</taxon>
        <taxon>eudicotyledons</taxon>
        <taxon>Gunneridae</taxon>
        <taxon>Pentapetalae</taxon>
        <taxon>rosids</taxon>
        <taxon>fabids</taxon>
        <taxon>Malpighiales</taxon>
        <taxon>Passifloraceae</taxon>
        <taxon>Turnera</taxon>
    </lineage>
</organism>
<comment type="similarity">
    <text evidence="1">Belongs to the peptidase C13 family.</text>
</comment>
<reference evidence="3" key="2">
    <citation type="journal article" date="2023" name="Plants (Basel)">
        <title>Annotation of the Turnera subulata (Passifloraceae) Draft Genome Reveals the S-Locus Evolved after the Divergence of Turneroideae from Passifloroideae in a Stepwise Manner.</title>
        <authorList>
            <person name="Henning P.M."/>
            <person name="Roalson E.H."/>
            <person name="Mir W."/>
            <person name="McCubbin A.G."/>
            <person name="Shore J.S."/>
        </authorList>
    </citation>
    <scope>NUCLEOTIDE SEQUENCE</scope>
    <source>
        <strain evidence="3">F60SS</strain>
    </source>
</reference>
<dbReference type="EMBL" id="JAKUCV010001068">
    <property type="protein sequence ID" value="KAJ4847855.1"/>
    <property type="molecule type" value="Genomic_DNA"/>
</dbReference>
<keyword evidence="4" id="KW-1185">Reference proteome</keyword>
<evidence type="ECO:0000313" key="3">
    <source>
        <dbReference type="EMBL" id="KAJ4847855.1"/>
    </source>
</evidence>
<dbReference type="Gene3D" id="3.40.50.1460">
    <property type="match status" value="1"/>
</dbReference>
<dbReference type="GO" id="GO:0004197">
    <property type="term" value="F:cysteine-type endopeptidase activity"/>
    <property type="evidence" value="ECO:0007669"/>
    <property type="project" value="TreeGrafter"/>
</dbReference>
<proteinExistence type="inferred from homology"/>
<gene>
    <name evidence="3" type="ORF">Tsubulata_000195</name>
</gene>
<reference evidence="3" key="1">
    <citation type="submission" date="2022-02" db="EMBL/GenBank/DDBJ databases">
        <authorList>
            <person name="Henning P.M."/>
            <person name="McCubbin A.G."/>
            <person name="Shore J.S."/>
        </authorList>
    </citation>
    <scope>NUCLEOTIDE SEQUENCE</scope>
    <source>
        <strain evidence="3">F60SS</strain>
        <tissue evidence="3">Leaves</tissue>
    </source>
</reference>
<dbReference type="Proteomes" id="UP001141552">
    <property type="component" value="Unassembled WGS sequence"/>
</dbReference>
<evidence type="ECO:0000256" key="1">
    <source>
        <dbReference type="ARBA" id="ARBA00009941"/>
    </source>
</evidence>
<name>A0A9Q0GD61_9ROSI</name>
<accession>A0A9Q0GD61</accession>
<dbReference type="PANTHER" id="PTHR12000:SF42">
    <property type="entry name" value="LEGUMAIN"/>
    <property type="match status" value="1"/>
</dbReference>
<feature type="chain" id="PRO_5040401002" evidence="2">
    <location>
        <begin position="31"/>
        <end position="86"/>
    </location>
</feature>
<dbReference type="AlphaFoldDB" id="A0A9Q0GD61"/>
<dbReference type="GO" id="GO:0051603">
    <property type="term" value="P:proteolysis involved in protein catabolic process"/>
    <property type="evidence" value="ECO:0007669"/>
    <property type="project" value="TreeGrafter"/>
</dbReference>
<protein>
    <submittedName>
        <fullName evidence="3">Uncharacterized protein</fullName>
    </submittedName>
</protein>
<dbReference type="GO" id="GO:0006624">
    <property type="term" value="P:vacuolar protein processing"/>
    <property type="evidence" value="ECO:0007669"/>
    <property type="project" value="TreeGrafter"/>
</dbReference>